<dbReference type="InterPro" id="IPR055348">
    <property type="entry name" value="DctQ"/>
</dbReference>
<keyword evidence="7 9" id="KW-0472">Membrane</keyword>
<comment type="function">
    <text evidence="9">Part of the tripartite ATP-independent periplasmic (TRAP) transport system.</text>
</comment>
<comment type="subcellular location">
    <subcellularLocation>
        <location evidence="1 9">Cell inner membrane</location>
        <topology evidence="1 9">Multi-pass membrane protein</topology>
    </subcellularLocation>
</comment>
<dbReference type="Pfam" id="PF04290">
    <property type="entry name" value="DctQ"/>
    <property type="match status" value="1"/>
</dbReference>
<proteinExistence type="inferred from homology"/>
<feature type="transmembrane region" description="Helical" evidence="9">
    <location>
        <begin position="47"/>
        <end position="63"/>
    </location>
</feature>
<protein>
    <recommendedName>
        <fullName evidence="9">TRAP transporter small permease protein</fullName>
    </recommendedName>
</protein>
<keyword evidence="2 9" id="KW-0813">Transport</keyword>
<keyword evidence="4 9" id="KW-0997">Cell inner membrane</keyword>
<organism evidence="11 12">
    <name type="scientific">Serratia proteamaculans</name>
    <dbReference type="NCBI Taxonomy" id="28151"/>
    <lineage>
        <taxon>Bacteria</taxon>
        <taxon>Pseudomonadati</taxon>
        <taxon>Pseudomonadota</taxon>
        <taxon>Gammaproteobacteria</taxon>
        <taxon>Enterobacterales</taxon>
        <taxon>Yersiniaceae</taxon>
        <taxon>Serratia</taxon>
    </lineage>
</organism>
<feature type="transmembrane region" description="Helical" evidence="9">
    <location>
        <begin position="12"/>
        <end position="35"/>
    </location>
</feature>
<evidence type="ECO:0000256" key="9">
    <source>
        <dbReference type="RuleBase" id="RU369079"/>
    </source>
</evidence>
<evidence type="ECO:0000256" key="6">
    <source>
        <dbReference type="ARBA" id="ARBA00022989"/>
    </source>
</evidence>
<keyword evidence="3" id="KW-1003">Cell membrane</keyword>
<dbReference type="PANTHER" id="PTHR35011:SF2">
    <property type="entry name" value="2,3-DIKETO-L-GULONATE TRAP TRANSPORTER SMALL PERMEASE PROTEIN YIAM"/>
    <property type="match status" value="1"/>
</dbReference>
<feature type="transmembrane region" description="Helical" evidence="9">
    <location>
        <begin position="128"/>
        <end position="147"/>
    </location>
</feature>
<keyword evidence="5 9" id="KW-0812">Transmembrane</keyword>
<reference evidence="11 12" key="1">
    <citation type="submission" date="2021-01" db="EMBL/GenBank/DDBJ databases">
        <title>Chromosome sequence of Serratia proteamaculans strain 94 rif-r, isolated from spoiled beef.</title>
        <authorList>
            <person name="Zaytseva Y.V."/>
            <person name="Iablokov S.N."/>
            <person name="Klyukina A."/>
        </authorList>
    </citation>
    <scope>NUCLEOTIDE SEQUENCE [LARGE SCALE GENOMIC DNA]</scope>
    <source>
        <strain evidence="11 12">94 rif-r</strain>
    </source>
</reference>
<dbReference type="EMBL" id="CP068391">
    <property type="protein sequence ID" value="QQX55241.1"/>
    <property type="molecule type" value="Genomic_DNA"/>
</dbReference>
<comment type="subunit">
    <text evidence="9">The complex comprises the extracytoplasmic solute receptor protein and the two transmembrane proteins.</text>
</comment>
<comment type="similarity">
    <text evidence="8 9">Belongs to the TRAP transporter small permease family.</text>
</comment>
<dbReference type="GeneID" id="83701623"/>
<dbReference type="PANTHER" id="PTHR35011">
    <property type="entry name" value="2,3-DIKETO-L-GULONATE TRAP TRANSPORTER SMALL PERMEASE PROTEIN YIAM"/>
    <property type="match status" value="1"/>
</dbReference>
<evidence type="ECO:0000313" key="12">
    <source>
        <dbReference type="Proteomes" id="UP000596176"/>
    </source>
</evidence>
<keyword evidence="6 9" id="KW-1133">Transmembrane helix</keyword>
<evidence type="ECO:0000256" key="2">
    <source>
        <dbReference type="ARBA" id="ARBA00022448"/>
    </source>
</evidence>
<name>A0A1W5DSR1_SERPR</name>
<evidence type="ECO:0000256" key="7">
    <source>
        <dbReference type="ARBA" id="ARBA00023136"/>
    </source>
</evidence>
<dbReference type="GO" id="GO:0022857">
    <property type="term" value="F:transmembrane transporter activity"/>
    <property type="evidence" value="ECO:0007669"/>
    <property type="project" value="UniProtKB-UniRule"/>
</dbReference>
<dbReference type="GO" id="GO:0015740">
    <property type="term" value="P:C4-dicarboxylate transport"/>
    <property type="evidence" value="ECO:0007669"/>
    <property type="project" value="TreeGrafter"/>
</dbReference>
<accession>A0A1W5DSR1</accession>
<sequence length="156" mass="17543">MIRKLLVNLDDILACLVLTAIVAVTVLAVVMRYLVHAPLPWVEELQLALYLWAIMLGAVSAMKRRKHVGIDVFVNLLPAGARRLMLYWNDALSMIVLLSFAWLGLLLAEGAGEKITPILGIRYRWIDMAIPVGSLLMVLQLVVNLCYRDKRMEESS</sequence>
<evidence type="ECO:0000259" key="10">
    <source>
        <dbReference type="Pfam" id="PF04290"/>
    </source>
</evidence>
<evidence type="ECO:0000256" key="8">
    <source>
        <dbReference type="ARBA" id="ARBA00038436"/>
    </source>
</evidence>
<gene>
    <name evidence="11" type="ORF">JKX24_09650</name>
</gene>
<evidence type="ECO:0000256" key="1">
    <source>
        <dbReference type="ARBA" id="ARBA00004429"/>
    </source>
</evidence>
<dbReference type="RefSeq" id="WP_085119929.1">
    <property type="nucleotide sequence ID" value="NZ_CBCPHK010000011.1"/>
</dbReference>
<dbReference type="Proteomes" id="UP000596176">
    <property type="component" value="Chromosome"/>
</dbReference>
<evidence type="ECO:0000313" key="11">
    <source>
        <dbReference type="EMBL" id="QQX55241.1"/>
    </source>
</evidence>
<evidence type="ECO:0000256" key="3">
    <source>
        <dbReference type="ARBA" id="ARBA00022475"/>
    </source>
</evidence>
<evidence type="ECO:0000256" key="4">
    <source>
        <dbReference type="ARBA" id="ARBA00022519"/>
    </source>
</evidence>
<dbReference type="InterPro" id="IPR007387">
    <property type="entry name" value="TRAP_DctQ"/>
</dbReference>
<evidence type="ECO:0000256" key="5">
    <source>
        <dbReference type="ARBA" id="ARBA00022692"/>
    </source>
</evidence>
<dbReference type="AlphaFoldDB" id="A0A1W5DSR1"/>
<feature type="transmembrane region" description="Helical" evidence="9">
    <location>
        <begin position="84"/>
        <end position="108"/>
    </location>
</feature>
<dbReference type="GO" id="GO:0005886">
    <property type="term" value="C:plasma membrane"/>
    <property type="evidence" value="ECO:0007669"/>
    <property type="project" value="UniProtKB-SubCell"/>
</dbReference>
<feature type="domain" description="Tripartite ATP-independent periplasmic transporters DctQ component" evidence="10">
    <location>
        <begin position="21"/>
        <end position="148"/>
    </location>
</feature>